<evidence type="ECO:0000256" key="2">
    <source>
        <dbReference type="ARBA" id="ARBA00007263"/>
    </source>
</evidence>
<protein>
    <recommendedName>
        <fullName evidence="12">Elongation of fatty acids protein</fullName>
        <ecNumber evidence="12">2.3.1.-</ecNumber>
    </recommendedName>
</protein>
<evidence type="ECO:0000256" key="7">
    <source>
        <dbReference type="ARBA" id="ARBA00022989"/>
    </source>
</evidence>
<dbReference type="InterPro" id="IPR002076">
    <property type="entry name" value="ELO_fam"/>
</dbReference>
<organism evidence="14 15">
    <name type="scientific">Ophiocordyceps sinensis (strain Co18 / CGMCC 3.14243)</name>
    <name type="common">Yarsagumba caterpillar fungus</name>
    <name type="synonym">Hirsutella sinensis</name>
    <dbReference type="NCBI Taxonomy" id="911162"/>
    <lineage>
        <taxon>Eukaryota</taxon>
        <taxon>Fungi</taxon>
        <taxon>Dikarya</taxon>
        <taxon>Ascomycota</taxon>
        <taxon>Pezizomycotina</taxon>
        <taxon>Sordariomycetes</taxon>
        <taxon>Hypocreomycetidae</taxon>
        <taxon>Hypocreales</taxon>
        <taxon>Ophiocordycipitaceae</taxon>
        <taxon>Ophiocordyceps</taxon>
    </lineage>
</organism>
<keyword evidence="10 12" id="KW-0275">Fatty acid biosynthesis</keyword>
<evidence type="ECO:0000256" key="1">
    <source>
        <dbReference type="ARBA" id="ARBA00004141"/>
    </source>
</evidence>
<evidence type="ECO:0000256" key="12">
    <source>
        <dbReference type="RuleBase" id="RU361115"/>
    </source>
</evidence>
<dbReference type="AlphaFoldDB" id="T5AHF5"/>
<feature type="transmembrane region" description="Helical" evidence="12">
    <location>
        <begin position="284"/>
        <end position="305"/>
    </location>
</feature>
<dbReference type="Pfam" id="PF01151">
    <property type="entry name" value="ELO"/>
    <property type="match status" value="1"/>
</dbReference>
<keyword evidence="4 12" id="KW-0808">Transferase</keyword>
<dbReference type="PANTHER" id="PTHR11157:SF134">
    <property type="entry name" value="ELONGATION OF FATTY ACIDS PROTEIN 1-RELATED"/>
    <property type="match status" value="1"/>
</dbReference>
<feature type="transmembrane region" description="Helical" evidence="12">
    <location>
        <begin position="246"/>
        <end position="264"/>
    </location>
</feature>
<feature type="compositionally biased region" description="Polar residues" evidence="13">
    <location>
        <begin position="343"/>
        <end position="362"/>
    </location>
</feature>
<name>T5AHF5_OPHSC</name>
<evidence type="ECO:0000313" key="14">
    <source>
        <dbReference type="EMBL" id="EQL02024.1"/>
    </source>
</evidence>
<feature type="region of interest" description="Disordered" evidence="13">
    <location>
        <begin position="338"/>
        <end position="362"/>
    </location>
</feature>
<evidence type="ECO:0000256" key="4">
    <source>
        <dbReference type="ARBA" id="ARBA00022679"/>
    </source>
</evidence>
<comment type="similarity">
    <text evidence="2 12">Belongs to the ELO family.</text>
</comment>
<evidence type="ECO:0000256" key="3">
    <source>
        <dbReference type="ARBA" id="ARBA00022516"/>
    </source>
</evidence>
<evidence type="ECO:0000256" key="6">
    <source>
        <dbReference type="ARBA" id="ARBA00022832"/>
    </source>
</evidence>
<comment type="catalytic activity">
    <reaction evidence="11">
        <text>a very-long-chain acyl-CoA + malonyl-CoA + H(+) = a very-long-chain 3-oxoacyl-CoA + CO2 + CoA</text>
        <dbReference type="Rhea" id="RHEA:32727"/>
        <dbReference type="ChEBI" id="CHEBI:15378"/>
        <dbReference type="ChEBI" id="CHEBI:16526"/>
        <dbReference type="ChEBI" id="CHEBI:57287"/>
        <dbReference type="ChEBI" id="CHEBI:57384"/>
        <dbReference type="ChEBI" id="CHEBI:90725"/>
        <dbReference type="ChEBI" id="CHEBI:90736"/>
        <dbReference type="EC" id="2.3.1.199"/>
    </reaction>
</comment>
<keyword evidence="8 12" id="KW-0443">Lipid metabolism</keyword>
<evidence type="ECO:0000256" key="8">
    <source>
        <dbReference type="ARBA" id="ARBA00023098"/>
    </source>
</evidence>
<keyword evidence="9 12" id="KW-0472">Membrane</keyword>
<evidence type="ECO:0000256" key="9">
    <source>
        <dbReference type="ARBA" id="ARBA00023136"/>
    </source>
</evidence>
<dbReference type="EMBL" id="KE652372">
    <property type="protein sequence ID" value="EQL02024.1"/>
    <property type="molecule type" value="Genomic_DNA"/>
</dbReference>
<dbReference type="GO" id="GO:0019367">
    <property type="term" value="P:fatty acid elongation, saturated fatty acid"/>
    <property type="evidence" value="ECO:0007669"/>
    <property type="project" value="TreeGrafter"/>
</dbReference>
<dbReference type="OrthoDB" id="434092at2759"/>
<dbReference type="HOGENOM" id="CLU_048483_6_1_1"/>
<reference evidence="14 15" key="1">
    <citation type="journal article" date="2013" name="Chin. Sci. Bull.">
        <title>Genome survey uncovers the secrets of sex and lifestyle in caterpillar fungus.</title>
        <authorList>
            <person name="Hu X."/>
            <person name="Zhang Y."/>
            <person name="Xiao G."/>
            <person name="Zheng P."/>
            <person name="Xia Y."/>
            <person name="Zhang X."/>
            <person name="St Leger R.J."/>
            <person name="Liu X."/>
            <person name="Wang C."/>
        </authorList>
    </citation>
    <scope>NUCLEOTIDE SEQUENCE [LARGE SCALE GENOMIC DNA]</scope>
    <source>
        <strain evidence="15">Co18 / CGMCC 3.14243</strain>
        <tissue evidence="14">Fruit-body</tissue>
    </source>
</reference>
<dbReference type="Proteomes" id="UP000019374">
    <property type="component" value="Unassembled WGS sequence"/>
</dbReference>
<sequence length="362" mass="41341">MSSPPSTFYEQLPLPTLDRPFGIHLWPIFDKAWTAIVGYPTDDFRFVPFETPMSTLKSTSIFIVVYYAIIFGGREMMRNREPFKLKTLFLIHNLYLTTISAILLALFIEQLLPTVVRHGVFHAICNYEGGWTQPLVILYYLNYLTKYLELLDTVFLFLKKKPLSPPPCHADARFHSMLPRPPAFLHCYHHGATALLCYTQLIGSTAVSWVPITLNLTVHVVMYWYYFQSARGVRIWWKEWVTRLQIVQFIIDIGFVYFASYTYFTSTYLPWMPTSGTCAGEEFAAFSGIAILSSYLVLFISFYLATYKKHGKATTSRNSLRRMSQAPLPDPLHVQKALDDGTNGASTTGAKANGTTIRSRKA</sequence>
<dbReference type="GO" id="GO:0030148">
    <property type="term" value="P:sphingolipid biosynthetic process"/>
    <property type="evidence" value="ECO:0007669"/>
    <property type="project" value="TreeGrafter"/>
</dbReference>
<dbReference type="PANTHER" id="PTHR11157">
    <property type="entry name" value="FATTY ACID ACYL TRANSFERASE-RELATED"/>
    <property type="match status" value="1"/>
</dbReference>
<keyword evidence="5 12" id="KW-0812">Transmembrane</keyword>
<dbReference type="GO" id="GO:0034625">
    <property type="term" value="P:fatty acid elongation, monounsaturated fatty acid"/>
    <property type="evidence" value="ECO:0007669"/>
    <property type="project" value="TreeGrafter"/>
</dbReference>
<keyword evidence="6 12" id="KW-0276">Fatty acid metabolism</keyword>
<dbReference type="GO" id="GO:0005789">
    <property type="term" value="C:endoplasmic reticulum membrane"/>
    <property type="evidence" value="ECO:0007669"/>
    <property type="project" value="TreeGrafter"/>
</dbReference>
<keyword evidence="7 12" id="KW-1133">Transmembrane helix</keyword>
<dbReference type="eggNOG" id="KOG3071">
    <property type="taxonomic scope" value="Eukaryota"/>
</dbReference>
<feature type="transmembrane region" description="Helical" evidence="12">
    <location>
        <begin position="206"/>
        <end position="226"/>
    </location>
</feature>
<comment type="subcellular location">
    <subcellularLocation>
        <location evidence="1">Membrane</location>
        <topology evidence="1">Multi-pass membrane protein</topology>
    </subcellularLocation>
</comment>
<keyword evidence="3 12" id="KW-0444">Lipid biosynthesis</keyword>
<comment type="catalytic activity">
    <reaction evidence="12">
        <text>an acyl-CoA + malonyl-CoA + H(+) = a 3-oxoacyl-CoA + CO2 + CoA</text>
        <dbReference type="Rhea" id="RHEA:50252"/>
        <dbReference type="ChEBI" id="CHEBI:15378"/>
        <dbReference type="ChEBI" id="CHEBI:16526"/>
        <dbReference type="ChEBI" id="CHEBI:57287"/>
        <dbReference type="ChEBI" id="CHEBI:57384"/>
        <dbReference type="ChEBI" id="CHEBI:58342"/>
        <dbReference type="ChEBI" id="CHEBI:90726"/>
    </reaction>
    <physiologicalReaction direction="left-to-right" evidence="12">
        <dbReference type="Rhea" id="RHEA:50253"/>
    </physiologicalReaction>
</comment>
<dbReference type="EC" id="2.3.1.-" evidence="12"/>
<dbReference type="GO" id="GO:0009922">
    <property type="term" value="F:fatty acid elongase activity"/>
    <property type="evidence" value="ECO:0007669"/>
    <property type="project" value="UniProtKB-EC"/>
</dbReference>
<evidence type="ECO:0000256" key="5">
    <source>
        <dbReference type="ARBA" id="ARBA00022692"/>
    </source>
</evidence>
<evidence type="ECO:0000313" key="15">
    <source>
        <dbReference type="Proteomes" id="UP000019374"/>
    </source>
</evidence>
<evidence type="ECO:0000256" key="13">
    <source>
        <dbReference type="SAM" id="MobiDB-lite"/>
    </source>
</evidence>
<accession>T5AHF5</accession>
<evidence type="ECO:0000256" key="10">
    <source>
        <dbReference type="ARBA" id="ARBA00023160"/>
    </source>
</evidence>
<evidence type="ECO:0000256" key="11">
    <source>
        <dbReference type="ARBA" id="ARBA00047375"/>
    </source>
</evidence>
<proteinExistence type="inferred from homology"/>
<feature type="transmembrane region" description="Helical" evidence="12">
    <location>
        <begin position="85"/>
        <end position="108"/>
    </location>
</feature>
<feature type="transmembrane region" description="Helical" evidence="12">
    <location>
        <begin position="55"/>
        <end position="73"/>
    </location>
</feature>
<dbReference type="GO" id="GO:0034626">
    <property type="term" value="P:fatty acid elongation, polyunsaturated fatty acid"/>
    <property type="evidence" value="ECO:0007669"/>
    <property type="project" value="TreeGrafter"/>
</dbReference>
<dbReference type="GO" id="GO:0042761">
    <property type="term" value="P:very long-chain fatty acid biosynthetic process"/>
    <property type="evidence" value="ECO:0007669"/>
    <property type="project" value="TreeGrafter"/>
</dbReference>
<gene>
    <name evidence="14" type="ORF">OCS_02273</name>
</gene>